<dbReference type="RefSeq" id="WP_168371182.1">
    <property type="nucleotide sequence ID" value="NZ_LNTB01000001.1"/>
</dbReference>
<dbReference type="STRING" id="2309.CF15_00520"/>
<organism evidence="2 3">
    <name type="scientific">Pyrodictium occultum</name>
    <dbReference type="NCBI Taxonomy" id="2309"/>
    <lineage>
        <taxon>Archaea</taxon>
        <taxon>Thermoproteota</taxon>
        <taxon>Thermoprotei</taxon>
        <taxon>Desulfurococcales</taxon>
        <taxon>Pyrodictiaceae</taxon>
        <taxon>Pyrodictium</taxon>
    </lineage>
</organism>
<keyword evidence="3" id="KW-1185">Reference proteome</keyword>
<dbReference type="OrthoDB" id="383647at2157"/>
<protein>
    <submittedName>
        <fullName evidence="2">Uncharacterized protein</fullName>
    </submittedName>
</protein>
<proteinExistence type="predicted"/>
<dbReference type="EMBL" id="LNTB01000001">
    <property type="protein sequence ID" value="KSW11384.1"/>
    <property type="molecule type" value="Genomic_DNA"/>
</dbReference>
<feature type="coiled-coil region" evidence="1">
    <location>
        <begin position="8"/>
        <end position="42"/>
    </location>
</feature>
<evidence type="ECO:0000313" key="2">
    <source>
        <dbReference type="EMBL" id="KSW11384.1"/>
    </source>
</evidence>
<name>A0A0V8RTS8_PYROC</name>
<accession>A0A0V8RTS8</accession>
<evidence type="ECO:0000313" key="3">
    <source>
        <dbReference type="Proteomes" id="UP000053352"/>
    </source>
</evidence>
<dbReference type="Proteomes" id="UP000053352">
    <property type="component" value="Unassembled WGS sequence"/>
</dbReference>
<dbReference type="AlphaFoldDB" id="A0A0V8RTS8"/>
<gene>
    <name evidence="2" type="ORF">CF15_00520</name>
</gene>
<reference evidence="2 3" key="1">
    <citation type="submission" date="2015-11" db="EMBL/GenBank/DDBJ databases">
        <title>Genome sequence of Pyrodictium occultum PL-19, a marine hyperthermophilic archaeon isolated from Volcano, Italy.</title>
        <authorList>
            <person name="Utturkar S."/>
            <person name="Huber H."/>
            <person name="Leptihn S."/>
            <person name="Brown S."/>
            <person name="Stetter K.O."/>
            <person name="Podar M."/>
        </authorList>
    </citation>
    <scope>NUCLEOTIDE SEQUENCE [LARGE SCALE GENOMIC DNA]</scope>
    <source>
        <strain evidence="2 3">PL-19</strain>
    </source>
</reference>
<keyword evidence="1" id="KW-0175">Coiled coil</keyword>
<sequence length="375" mass="40674">MIPMVWALESLVEEYEAALSSKKSMEEALHGIEASLETARAALTALPETLRYEIAARLKTVRDYVAASSYDKARLEASTVCRQALQALARAVAEAHVEVEECPPPDAVKAVVAVVNASGPLAPVTRSLLRAGATTFNDVAYNARRIATRWEDVSRQLLSIYNAGRSLEARELAKIHDVVLLASKLVEAESFEAALEHLEAVAARLTEVAQLFEALGSSMSDLSEALNICREGMGAETPLCRWLSRVIGSILSAYDSASDLMNLSGLEDLVAVAARIRKAYERLSATRRLLEKLSSSIASAAGVGVAASSMRKAMEAIAAGRERLGLTPQEEELLIELVERDVLDLLEVYRQGRERLEAALRLCSHGLARCSLHAY</sequence>
<comment type="caution">
    <text evidence="2">The sequence shown here is derived from an EMBL/GenBank/DDBJ whole genome shotgun (WGS) entry which is preliminary data.</text>
</comment>
<evidence type="ECO:0000256" key="1">
    <source>
        <dbReference type="SAM" id="Coils"/>
    </source>
</evidence>